<feature type="non-terminal residue" evidence="1">
    <location>
        <position position="68"/>
    </location>
</feature>
<reference evidence="1" key="1">
    <citation type="journal article" date="2013" name="BMC Genomics">
        <title>Unscrambling butterfly oogenesis.</title>
        <authorList>
            <person name="Carter J.M."/>
            <person name="Baker S.C."/>
            <person name="Pink R."/>
            <person name="Carter D.R."/>
            <person name="Collins A."/>
            <person name="Tomlin J."/>
            <person name="Gibbs M."/>
            <person name="Breuker C.J."/>
        </authorList>
    </citation>
    <scope>NUCLEOTIDE SEQUENCE</scope>
    <source>
        <tissue evidence="1">Ovary</tissue>
    </source>
</reference>
<dbReference type="AlphaFoldDB" id="S4NZN9"/>
<feature type="non-terminal residue" evidence="1">
    <location>
        <position position="1"/>
    </location>
</feature>
<proteinExistence type="predicted"/>
<protein>
    <submittedName>
        <fullName evidence="1">Uncharacterized protein</fullName>
    </submittedName>
</protein>
<dbReference type="EMBL" id="GAIX01009726">
    <property type="protein sequence ID" value="JAA82834.1"/>
    <property type="molecule type" value="Transcribed_RNA"/>
</dbReference>
<name>S4NZN9_9NEOP</name>
<evidence type="ECO:0000313" key="1">
    <source>
        <dbReference type="EMBL" id="JAA82834.1"/>
    </source>
</evidence>
<sequence>AIINNKRCPSITTLTVLTKLTFLTSSAHLRHAVPNSFTETLCHFHLPAHIFTVFHFCVVQNFVNVTIH</sequence>
<accession>S4NZN9</accession>
<reference evidence="1" key="2">
    <citation type="submission" date="2013-05" db="EMBL/GenBank/DDBJ databases">
        <authorList>
            <person name="Carter J.-M."/>
            <person name="Baker S.C."/>
            <person name="Pink R."/>
            <person name="Carter D.R.F."/>
            <person name="Collins A."/>
            <person name="Tomlin J."/>
            <person name="Gibbs M."/>
            <person name="Breuker C.J."/>
        </authorList>
    </citation>
    <scope>NUCLEOTIDE SEQUENCE</scope>
    <source>
        <tissue evidence="1">Ovary</tissue>
    </source>
</reference>
<organism evidence="1">
    <name type="scientific">Pararge aegeria</name>
    <name type="common">speckled wood butterfly</name>
    <dbReference type="NCBI Taxonomy" id="116150"/>
    <lineage>
        <taxon>Eukaryota</taxon>
        <taxon>Metazoa</taxon>
        <taxon>Ecdysozoa</taxon>
        <taxon>Arthropoda</taxon>
        <taxon>Hexapoda</taxon>
        <taxon>Insecta</taxon>
        <taxon>Pterygota</taxon>
        <taxon>Neoptera</taxon>
        <taxon>Endopterygota</taxon>
        <taxon>Lepidoptera</taxon>
        <taxon>Glossata</taxon>
        <taxon>Ditrysia</taxon>
        <taxon>Papilionoidea</taxon>
        <taxon>Nymphalidae</taxon>
        <taxon>Satyrinae</taxon>
        <taxon>Satyrini</taxon>
        <taxon>Parargina</taxon>
        <taxon>Pararge</taxon>
    </lineage>
</organism>